<organism evidence="1 2">
    <name type="scientific">Hymenobacter mellowenesis</name>
    <dbReference type="NCBI Taxonomy" id="3063995"/>
    <lineage>
        <taxon>Bacteria</taxon>
        <taxon>Pseudomonadati</taxon>
        <taxon>Bacteroidota</taxon>
        <taxon>Cytophagia</taxon>
        <taxon>Cytophagales</taxon>
        <taxon>Hymenobacteraceae</taxon>
        <taxon>Hymenobacter</taxon>
    </lineage>
</organism>
<sequence length="260" mass="28358">MKTRYFFPALCTTGLGLLGSCAVYVPTIPSTPLLNKKGEVEITAGIRSLTSLETSVAWSPAPNLLLTGEAAVQTINGSETRNNATFDYQSTHRQAALGVGTYRLLGQNQAGYLGVVGGVGFASASIYDPKLTIIIPFSGPLTHYDARYLRYYGQVYIARQTPVVNYGASLRGTFVDYSHLQRNGETVAPLNRFYLEPTVFVRVGRRAVQGQATFGVSQPLHNDRSNPEHLNLAPVTTLVGVGIVVRPHLFRRSQAAERQR</sequence>
<reference evidence="1" key="1">
    <citation type="submission" date="2023-07" db="EMBL/GenBank/DDBJ databases">
        <authorList>
            <person name="Kim M.K."/>
        </authorList>
    </citation>
    <scope>NUCLEOTIDE SEQUENCE</scope>
    <source>
        <strain evidence="1">M29</strain>
    </source>
</reference>
<accession>A0ABT9A9J4</accession>
<evidence type="ECO:0000313" key="2">
    <source>
        <dbReference type="Proteomes" id="UP001167796"/>
    </source>
</evidence>
<dbReference type="Proteomes" id="UP001167796">
    <property type="component" value="Unassembled WGS sequence"/>
</dbReference>
<name>A0ABT9A9J4_9BACT</name>
<evidence type="ECO:0000313" key="1">
    <source>
        <dbReference type="EMBL" id="MDO7846505.1"/>
    </source>
</evidence>
<dbReference type="PROSITE" id="PS51257">
    <property type="entry name" value="PROKAR_LIPOPROTEIN"/>
    <property type="match status" value="1"/>
</dbReference>
<comment type="caution">
    <text evidence="1">The sequence shown here is derived from an EMBL/GenBank/DDBJ whole genome shotgun (WGS) entry which is preliminary data.</text>
</comment>
<proteinExistence type="predicted"/>
<dbReference type="RefSeq" id="WP_305011193.1">
    <property type="nucleotide sequence ID" value="NZ_JAUQSX010000004.1"/>
</dbReference>
<protein>
    <recommendedName>
        <fullName evidence="3">Outer membrane protein beta-barrel domain-containing protein</fullName>
    </recommendedName>
</protein>
<keyword evidence="2" id="KW-1185">Reference proteome</keyword>
<dbReference type="EMBL" id="JAUQSX010000004">
    <property type="protein sequence ID" value="MDO7846505.1"/>
    <property type="molecule type" value="Genomic_DNA"/>
</dbReference>
<evidence type="ECO:0008006" key="3">
    <source>
        <dbReference type="Google" id="ProtNLM"/>
    </source>
</evidence>
<gene>
    <name evidence="1" type="ORF">Q5H92_09065</name>
</gene>